<name>A0AAE3W1P2_9ACTN</name>
<organism evidence="1 2">
    <name type="scientific">Catenuloplanes indicus</name>
    <dbReference type="NCBI Taxonomy" id="137267"/>
    <lineage>
        <taxon>Bacteria</taxon>
        <taxon>Bacillati</taxon>
        <taxon>Actinomycetota</taxon>
        <taxon>Actinomycetes</taxon>
        <taxon>Micromonosporales</taxon>
        <taxon>Micromonosporaceae</taxon>
        <taxon>Catenuloplanes</taxon>
    </lineage>
</organism>
<evidence type="ECO:0000313" key="1">
    <source>
        <dbReference type="EMBL" id="MDQ0367854.1"/>
    </source>
</evidence>
<dbReference type="AlphaFoldDB" id="A0AAE3W1P2"/>
<dbReference type="EMBL" id="JAUSUZ010000001">
    <property type="protein sequence ID" value="MDQ0367854.1"/>
    <property type="molecule type" value="Genomic_DNA"/>
</dbReference>
<evidence type="ECO:0000313" key="2">
    <source>
        <dbReference type="Proteomes" id="UP001240236"/>
    </source>
</evidence>
<dbReference type="Proteomes" id="UP001240236">
    <property type="component" value="Unassembled WGS sequence"/>
</dbReference>
<gene>
    <name evidence="1" type="ORF">J2S42_004523</name>
</gene>
<dbReference type="InterPro" id="IPR019587">
    <property type="entry name" value="Polyketide_cyclase/dehydratase"/>
</dbReference>
<protein>
    <recommendedName>
        <fullName evidence="3">Polyketide cyclase/dehydrase</fullName>
    </recommendedName>
</protein>
<dbReference type="Pfam" id="PF10604">
    <property type="entry name" value="Polyketide_cyc2"/>
    <property type="match status" value="1"/>
</dbReference>
<dbReference type="SUPFAM" id="SSF55961">
    <property type="entry name" value="Bet v1-like"/>
    <property type="match status" value="1"/>
</dbReference>
<dbReference type="RefSeq" id="WP_307242163.1">
    <property type="nucleotide sequence ID" value="NZ_JAUSUZ010000001.1"/>
</dbReference>
<evidence type="ECO:0008006" key="3">
    <source>
        <dbReference type="Google" id="ProtNLM"/>
    </source>
</evidence>
<sequence length="161" mass="17740">MDVVDGWPAEFDPRTAPVYTRNEIRTSLAAEQLWPALVAAPDWPQWYSGARQVEIRGGGAVLTATSHFTWRTLGVRVRTQVSEFAPARRLAWRGTGPGAAGYHRWILTPTADGGCVVVTEEVQTGPVARLRAGRLRRSLLANHQRWVEGLVEVSGTTSPLR</sequence>
<keyword evidence="2" id="KW-1185">Reference proteome</keyword>
<dbReference type="Gene3D" id="3.30.530.20">
    <property type="match status" value="1"/>
</dbReference>
<dbReference type="InterPro" id="IPR023393">
    <property type="entry name" value="START-like_dom_sf"/>
</dbReference>
<accession>A0AAE3W1P2</accession>
<reference evidence="1 2" key="1">
    <citation type="submission" date="2023-07" db="EMBL/GenBank/DDBJ databases">
        <title>Sequencing the genomes of 1000 actinobacteria strains.</title>
        <authorList>
            <person name="Klenk H.-P."/>
        </authorList>
    </citation>
    <scope>NUCLEOTIDE SEQUENCE [LARGE SCALE GENOMIC DNA]</scope>
    <source>
        <strain evidence="1 2">DSM 44709</strain>
    </source>
</reference>
<proteinExistence type="predicted"/>
<comment type="caution">
    <text evidence="1">The sequence shown here is derived from an EMBL/GenBank/DDBJ whole genome shotgun (WGS) entry which is preliminary data.</text>
</comment>